<evidence type="ECO:0000313" key="2">
    <source>
        <dbReference type="EMBL" id="CAB4774568.1"/>
    </source>
</evidence>
<feature type="domain" description="BetI-type transcriptional repressor C-terminal" evidence="1">
    <location>
        <begin position="32"/>
        <end position="128"/>
    </location>
</feature>
<dbReference type="InterPro" id="IPR039538">
    <property type="entry name" value="BetI_C"/>
</dbReference>
<dbReference type="Gene3D" id="1.10.357.10">
    <property type="entry name" value="Tetracycline Repressor, domain 2"/>
    <property type="match status" value="1"/>
</dbReference>
<name>A0A6J6VUS0_9ZZZZ</name>
<organism evidence="2">
    <name type="scientific">freshwater metagenome</name>
    <dbReference type="NCBI Taxonomy" id="449393"/>
    <lineage>
        <taxon>unclassified sequences</taxon>
        <taxon>metagenomes</taxon>
        <taxon>ecological metagenomes</taxon>
    </lineage>
</organism>
<dbReference type="AlphaFoldDB" id="A0A6J6VUS0"/>
<dbReference type="EMBL" id="CAFAAB010000005">
    <property type="protein sequence ID" value="CAB4774568.1"/>
    <property type="molecule type" value="Genomic_DNA"/>
</dbReference>
<evidence type="ECO:0000259" key="1">
    <source>
        <dbReference type="Pfam" id="PF13977"/>
    </source>
</evidence>
<dbReference type="Pfam" id="PF13977">
    <property type="entry name" value="TetR_C_6"/>
    <property type="match status" value="1"/>
</dbReference>
<sequence>MAVITAILQNATTLEVARANFYQLTQVTQSEIRSADRKNRVQLLGLATQRPNLQSLLAREQHRLTTGLADLIREAQERGWVRTEYDPAAISLLIQSYTLGLWLAEMTPEGVSNAGWIALINALTDQIFLVPTAT</sequence>
<dbReference type="SUPFAM" id="SSF48498">
    <property type="entry name" value="Tetracyclin repressor-like, C-terminal domain"/>
    <property type="match status" value="1"/>
</dbReference>
<proteinExistence type="predicted"/>
<gene>
    <name evidence="2" type="ORF">UFOPK2958_00111</name>
</gene>
<accession>A0A6J6VUS0</accession>
<dbReference type="InterPro" id="IPR036271">
    <property type="entry name" value="Tet_transcr_reg_TetR-rel_C_sf"/>
</dbReference>
<protein>
    <submittedName>
        <fullName evidence="2">Unannotated protein</fullName>
    </submittedName>
</protein>
<reference evidence="2" key="1">
    <citation type="submission" date="2020-05" db="EMBL/GenBank/DDBJ databases">
        <authorList>
            <person name="Chiriac C."/>
            <person name="Salcher M."/>
            <person name="Ghai R."/>
            <person name="Kavagutti S V."/>
        </authorList>
    </citation>
    <scope>NUCLEOTIDE SEQUENCE</scope>
</reference>